<comment type="caution">
    <text evidence="3">The sequence shown here is derived from an EMBL/GenBank/DDBJ whole genome shotgun (WGS) entry which is preliminary data.</text>
</comment>
<evidence type="ECO:0000259" key="2">
    <source>
        <dbReference type="SMART" id="SM00499"/>
    </source>
</evidence>
<dbReference type="InterPro" id="IPR016140">
    <property type="entry name" value="Bifunc_inhib/LTP/seed_store"/>
</dbReference>
<dbReference type="SUPFAM" id="SSF47699">
    <property type="entry name" value="Bifunctional inhibitor/lipid-transfer protein/seed storage 2S albumin"/>
    <property type="match status" value="1"/>
</dbReference>
<protein>
    <recommendedName>
        <fullName evidence="2">Bifunctional inhibitor/plant lipid transfer protein/seed storage helical domain-containing protein</fullName>
    </recommendedName>
</protein>
<keyword evidence="4" id="KW-1185">Reference proteome</keyword>
<keyword evidence="1" id="KW-1133">Transmembrane helix</keyword>
<evidence type="ECO:0000256" key="1">
    <source>
        <dbReference type="SAM" id="Phobius"/>
    </source>
</evidence>
<dbReference type="GO" id="GO:0009627">
    <property type="term" value="P:systemic acquired resistance"/>
    <property type="evidence" value="ECO:0007669"/>
    <property type="project" value="InterPro"/>
</dbReference>
<dbReference type="InterPro" id="IPR044741">
    <property type="entry name" value="NsLTP-like"/>
</dbReference>
<dbReference type="GO" id="GO:0005504">
    <property type="term" value="F:fatty acid binding"/>
    <property type="evidence" value="ECO:0007669"/>
    <property type="project" value="InterPro"/>
</dbReference>
<feature type="transmembrane region" description="Helical" evidence="1">
    <location>
        <begin position="64"/>
        <end position="84"/>
    </location>
</feature>
<dbReference type="CDD" id="cd04660">
    <property type="entry name" value="nsLTP_like"/>
    <property type="match status" value="1"/>
</dbReference>
<proteinExistence type="predicted"/>
<reference evidence="3 4" key="1">
    <citation type="journal article" date="2019" name="Nat. Plants">
        <title>Genome sequencing of Musa balbisiana reveals subgenome evolution and function divergence in polyploid bananas.</title>
        <authorList>
            <person name="Yao X."/>
        </authorList>
    </citation>
    <scope>NUCLEOTIDE SEQUENCE [LARGE SCALE GENOMIC DNA]</scope>
    <source>
        <strain evidence="4">cv. DH-PKW</strain>
        <tissue evidence="3">Leaves</tissue>
    </source>
</reference>
<organism evidence="3 4">
    <name type="scientific">Musa balbisiana</name>
    <name type="common">Banana</name>
    <dbReference type="NCBI Taxonomy" id="52838"/>
    <lineage>
        <taxon>Eukaryota</taxon>
        <taxon>Viridiplantae</taxon>
        <taxon>Streptophyta</taxon>
        <taxon>Embryophyta</taxon>
        <taxon>Tracheophyta</taxon>
        <taxon>Spermatophyta</taxon>
        <taxon>Magnoliopsida</taxon>
        <taxon>Liliopsida</taxon>
        <taxon>Zingiberales</taxon>
        <taxon>Musaceae</taxon>
        <taxon>Musa</taxon>
    </lineage>
</organism>
<evidence type="ECO:0000313" key="3">
    <source>
        <dbReference type="EMBL" id="THU72902.1"/>
    </source>
</evidence>
<dbReference type="SMART" id="SM00499">
    <property type="entry name" value="AAI"/>
    <property type="match status" value="1"/>
</dbReference>
<sequence>MQQRTLLIVWLPKPSRDPQIRTNLSHGLHVAPALHISGTASCGGNPTRGAKRERVRERESAMELKLRAVVVAMAMVLLLVAASTTKAADQSLCKMTQEGLAACKPCIATVKPEEKPSEACCAALKQADLTCLCSYKNSDLLPYLGIDPKQAMQLPAKCNIVPPQPC</sequence>
<evidence type="ECO:0000313" key="4">
    <source>
        <dbReference type="Proteomes" id="UP000317650"/>
    </source>
</evidence>
<dbReference type="EMBL" id="PYDT01000001">
    <property type="protein sequence ID" value="THU72902.1"/>
    <property type="molecule type" value="Genomic_DNA"/>
</dbReference>
<dbReference type="Proteomes" id="UP000317650">
    <property type="component" value="Chromosome 4"/>
</dbReference>
<dbReference type="Gene3D" id="1.10.110.10">
    <property type="entry name" value="Plant lipid-transfer and hydrophobic proteins"/>
    <property type="match status" value="1"/>
</dbReference>
<dbReference type="PANTHER" id="PTHR33122">
    <property type="entry name" value="LIPID BINDING PROTEIN-RELATED"/>
    <property type="match status" value="1"/>
</dbReference>
<name>A0A4S8KCK9_MUSBA</name>
<dbReference type="PANTHER" id="PTHR33122:SF60">
    <property type="entry name" value="LIPID-TRANSFER PROTEIN DIR1-RELATED"/>
    <property type="match status" value="1"/>
</dbReference>
<dbReference type="Pfam" id="PF14368">
    <property type="entry name" value="LTP_2"/>
    <property type="match status" value="1"/>
</dbReference>
<accession>A0A4S8KCK9</accession>
<dbReference type="InterPro" id="IPR036312">
    <property type="entry name" value="Bifun_inhib/LTP/seed_sf"/>
</dbReference>
<feature type="domain" description="Bifunctional inhibitor/plant lipid transfer protein/seed storage helical" evidence="2">
    <location>
        <begin position="93"/>
        <end position="166"/>
    </location>
</feature>
<dbReference type="InterPro" id="IPR039265">
    <property type="entry name" value="DIR1-like"/>
</dbReference>
<gene>
    <name evidence="3" type="ORF">C4D60_Mb04t17110</name>
</gene>
<keyword evidence="1" id="KW-0472">Membrane</keyword>
<dbReference type="AlphaFoldDB" id="A0A4S8KCK9"/>
<keyword evidence="1" id="KW-0812">Transmembrane</keyword>